<dbReference type="Gene3D" id="3.30.40.10">
    <property type="entry name" value="Zinc/RING finger domain, C3HC4 (zinc finger)"/>
    <property type="match status" value="1"/>
</dbReference>
<evidence type="ECO:0000256" key="5">
    <source>
        <dbReference type="ARBA" id="ARBA00022679"/>
    </source>
</evidence>
<dbReference type="PANTHER" id="PTHR48178">
    <property type="entry name" value="PEROXISOME BIOGENESIS FACTOR 2"/>
    <property type="match status" value="1"/>
</dbReference>
<evidence type="ECO:0000256" key="8">
    <source>
        <dbReference type="ARBA" id="ARBA00022771"/>
    </source>
</evidence>
<keyword evidence="12" id="KW-1133">Transmembrane helix</keyword>
<dbReference type="InterPro" id="IPR017907">
    <property type="entry name" value="Znf_RING_CS"/>
</dbReference>
<evidence type="ECO:0000256" key="6">
    <source>
        <dbReference type="ARBA" id="ARBA00022692"/>
    </source>
</evidence>
<comment type="caution">
    <text evidence="20">The sequence shown here is derived from an EMBL/GenBank/DDBJ whole genome shotgun (WGS) entry which is preliminary data.</text>
</comment>
<dbReference type="SUPFAM" id="SSF57850">
    <property type="entry name" value="RING/U-box"/>
    <property type="match status" value="1"/>
</dbReference>
<comment type="similarity">
    <text evidence="3">Belongs to the pex2/pex10/pex12 family.</text>
</comment>
<evidence type="ECO:0000256" key="3">
    <source>
        <dbReference type="ARBA" id="ARBA00008704"/>
    </source>
</evidence>
<dbReference type="EMBL" id="ASPP01006682">
    <property type="protein sequence ID" value="ETO28429.1"/>
    <property type="molecule type" value="Genomic_DNA"/>
</dbReference>
<evidence type="ECO:0000256" key="15">
    <source>
        <dbReference type="ARBA" id="ARBA00032511"/>
    </source>
</evidence>
<keyword evidence="21" id="KW-1185">Reference proteome</keyword>
<keyword evidence="4" id="KW-0813">Transport</keyword>
<keyword evidence="11" id="KW-0653">Protein transport</keyword>
<keyword evidence="10" id="KW-0862">Zinc</keyword>
<evidence type="ECO:0000313" key="20">
    <source>
        <dbReference type="EMBL" id="ETO28429.1"/>
    </source>
</evidence>
<dbReference type="GO" id="GO:0061630">
    <property type="term" value="F:ubiquitin protein ligase activity"/>
    <property type="evidence" value="ECO:0007669"/>
    <property type="project" value="UniProtKB-EC"/>
</dbReference>
<dbReference type="InterPro" id="IPR013083">
    <property type="entry name" value="Znf_RING/FYVE/PHD"/>
</dbReference>
<proteinExistence type="inferred from homology"/>
<evidence type="ECO:0000256" key="11">
    <source>
        <dbReference type="ARBA" id="ARBA00022927"/>
    </source>
</evidence>
<evidence type="ECO:0000313" key="21">
    <source>
        <dbReference type="Proteomes" id="UP000023152"/>
    </source>
</evidence>
<dbReference type="PROSITE" id="PS50089">
    <property type="entry name" value="ZF_RING_2"/>
    <property type="match status" value="1"/>
</dbReference>
<dbReference type="InterPro" id="IPR001841">
    <property type="entry name" value="Znf_RING"/>
</dbReference>
<dbReference type="PANTHER" id="PTHR48178:SF1">
    <property type="entry name" value="PEROXISOME BIOGENESIS FACTOR 2"/>
    <property type="match status" value="1"/>
</dbReference>
<evidence type="ECO:0000256" key="18">
    <source>
        <dbReference type="PROSITE-ProRule" id="PRU00175"/>
    </source>
</evidence>
<evidence type="ECO:0000259" key="19">
    <source>
        <dbReference type="PROSITE" id="PS50089"/>
    </source>
</evidence>
<keyword evidence="13" id="KW-0472">Membrane</keyword>
<feature type="domain" description="RING-type" evidence="19">
    <location>
        <begin position="270"/>
        <end position="309"/>
    </location>
</feature>
<comment type="subcellular location">
    <subcellularLocation>
        <location evidence="1">Peroxisome membrane</location>
        <topology evidence="1">Multi-pass membrane protein</topology>
    </subcellularLocation>
</comment>
<evidence type="ECO:0000256" key="13">
    <source>
        <dbReference type="ARBA" id="ARBA00023136"/>
    </source>
</evidence>
<dbReference type="AlphaFoldDB" id="X6NRV2"/>
<protein>
    <recommendedName>
        <fullName evidence="17">RING-type E3 ubiquitin transferase (cysteine targeting)</fullName>
        <ecNumber evidence="17">2.3.2.36</ecNumber>
    </recommendedName>
    <alternativeName>
        <fullName evidence="15">Peroxin-2</fullName>
    </alternativeName>
</protein>
<dbReference type="Proteomes" id="UP000023152">
    <property type="component" value="Unassembled WGS sequence"/>
</dbReference>
<evidence type="ECO:0000256" key="10">
    <source>
        <dbReference type="ARBA" id="ARBA00022833"/>
    </source>
</evidence>
<evidence type="ECO:0000256" key="4">
    <source>
        <dbReference type="ARBA" id="ARBA00022448"/>
    </source>
</evidence>
<evidence type="ECO:0000256" key="9">
    <source>
        <dbReference type="ARBA" id="ARBA00022786"/>
    </source>
</evidence>
<organism evidence="20 21">
    <name type="scientific">Reticulomyxa filosa</name>
    <dbReference type="NCBI Taxonomy" id="46433"/>
    <lineage>
        <taxon>Eukaryota</taxon>
        <taxon>Sar</taxon>
        <taxon>Rhizaria</taxon>
        <taxon>Retaria</taxon>
        <taxon>Foraminifera</taxon>
        <taxon>Monothalamids</taxon>
        <taxon>Reticulomyxidae</taxon>
        <taxon>Reticulomyxa</taxon>
    </lineage>
</organism>
<evidence type="ECO:0000256" key="2">
    <source>
        <dbReference type="ARBA" id="ARBA00004906"/>
    </source>
</evidence>
<comment type="pathway">
    <text evidence="2">Protein modification; protein ubiquitination.</text>
</comment>
<keyword evidence="6" id="KW-0812">Transmembrane</keyword>
<dbReference type="GO" id="GO:0005778">
    <property type="term" value="C:peroxisomal membrane"/>
    <property type="evidence" value="ECO:0007669"/>
    <property type="project" value="UniProtKB-SubCell"/>
</dbReference>
<dbReference type="GO" id="GO:0008270">
    <property type="term" value="F:zinc ion binding"/>
    <property type="evidence" value="ECO:0007669"/>
    <property type="project" value="UniProtKB-KW"/>
</dbReference>
<comment type="catalytic activity">
    <reaction evidence="16">
        <text>[E2 ubiquitin-conjugating enzyme]-S-ubiquitinyl-L-cysteine + [acceptor protein]-L-cysteine = [E2 ubiquitin-conjugating enzyme]-L-cysteine + [acceptor protein]-S-ubiquitinyl-L-cysteine.</text>
        <dbReference type="EC" id="2.3.2.36"/>
    </reaction>
</comment>
<name>X6NRV2_RETFI</name>
<reference evidence="20 21" key="1">
    <citation type="journal article" date="2013" name="Curr. Biol.">
        <title>The Genome of the Foraminiferan Reticulomyxa filosa.</title>
        <authorList>
            <person name="Glockner G."/>
            <person name="Hulsmann N."/>
            <person name="Schleicher M."/>
            <person name="Noegel A.A."/>
            <person name="Eichinger L."/>
            <person name="Gallinger C."/>
            <person name="Pawlowski J."/>
            <person name="Sierra R."/>
            <person name="Euteneuer U."/>
            <person name="Pillet L."/>
            <person name="Moustafa A."/>
            <person name="Platzer M."/>
            <person name="Groth M."/>
            <person name="Szafranski K."/>
            <person name="Schliwa M."/>
        </authorList>
    </citation>
    <scope>NUCLEOTIDE SEQUENCE [LARGE SCALE GENOMIC DNA]</scope>
</reference>
<keyword evidence="14" id="KW-0576">Peroxisome</keyword>
<gene>
    <name evidence="20" type="ORF">RFI_08703</name>
</gene>
<dbReference type="EC" id="2.3.2.36" evidence="17"/>
<dbReference type="GO" id="GO:0016558">
    <property type="term" value="P:protein import into peroxisome matrix"/>
    <property type="evidence" value="ECO:0007669"/>
    <property type="project" value="InterPro"/>
</dbReference>
<dbReference type="OrthoDB" id="1701437at2759"/>
<dbReference type="InterPro" id="IPR025654">
    <property type="entry name" value="PEX2/10"/>
</dbReference>
<dbReference type="OMA" id="CYVCLAG"/>
<keyword evidence="5" id="KW-0808">Transferase</keyword>
<evidence type="ECO:0000256" key="16">
    <source>
        <dbReference type="ARBA" id="ARBA00034438"/>
    </source>
</evidence>
<dbReference type="Pfam" id="PF04757">
    <property type="entry name" value="Pex2_Pex12"/>
    <property type="match status" value="1"/>
</dbReference>
<keyword evidence="8 18" id="KW-0863">Zinc-finger</keyword>
<evidence type="ECO:0000256" key="1">
    <source>
        <dbReference type="ARBA" id="ARBA00004585"/>
    </source>
</evidence>
<sequence length="330" mass="38304">MESKPSDHLLASEAARVNQLDALALDNELRSSLKTLLGRIFKHFPMSSFPLRYEIEIEAAVELMLYFVSMPNSMSVVSTPGAIMQNIEYQIPISGRTRAYFLILSVAVPYVWRRLARHTSESGSNTTNQWIHRISVIVRILALANWLWFIREGKYRSLTERILGVEMKYTNPNIGRAIVFDFMNQQLVWTALSDFLLCVVPLINFRQAARTMQHMYLGITQLTWTMSHFQQEYHKLQNETEKPVEKVVATKQEQENQFKEDMWSTPCVICRVCPITIPCKSVECEHWFCYYCLEGHLRSEGGKLRCPGCYQLITKTSLVQLPTTEHYTKY</sequence>
<dbReference type="PROSITE" id="PS00518">
    <property type="entry name" value="ZF_RING_1"/>
    <property type="match status" value="1"/>
</dbReference>
<evidence type="ECO:0000256" key="14">
    <source>
        <dbReference type="ARBA" id="ARBA00023140"/>
    </source>
</evidence>
<evidence type="ECO:0000256" key="7">
    <source>
        <dbReference type="ARBA" id="ARBA00022723"/>
    </source>
</evidence>
<evidence type="ECO:0000256" key="12">
    <source>
        <dbReference type="ARBA" id="ARBA00022989"/>
    </source>
</evidence>
<accession>X6NRV2</accession>
<keyword evidence="7" id="KW-0479">Metal-binding</keyword>
<evidence type="ECO:0000256" key="17">
    <source>
        <dbReference type="ARBA" id="ARBA00034523"/>
    </source>
</evidence>
<dbReference type="InterPro" id="IPR006845">
    <property type="entry name" value="Pex_N"/>
</dbReference>
<keyword evidence="9" id="KW-0833">Ubl conjugation pathway</keyword>